<dbReference type="GO" id="GO:0005576">
    <property type="term" value="C:extracellular region"/>
    <property type="evidence" value="ECO:0007669"/>
    <property type="project" value="UniProtKB-SubCell"/>
</dbReference>
<dbReference type="CDD" id="cd00057">
    <property type="entry name" value="FA58C"/>
    <property type="match status" value="1"/>
</dbReference>
<evidence type="ECO:0000256" key="6">
    <source>
        <dbReference type="ARBA" id="ARBA00023157"/>
    </source>
</evidence>
<evidence type="ECO:0000313" key="9">
    <source>
        <dbReference type="EnsemblMetazoa" id="CapteP211403"/>
    </source>
</evidence>
<keyword evidence="4" id="KW-0130">Cell adhesion</keyword>
<dbReference type="EMBL" id="KB310544">
    <property type="protein sequence ID" value="ELT91328.1"/>
    <property type="molecule type" value="Genomic_DNA"/>
</dbReference>
<dbReference type="PANTHER" id="PTHR46806:SF5">
    <property type="entry name" value="F5_8 TYPE C DOMAIN-CONTAINING PROTEIN"/>
    <property type="match status" value="1"/>
</dbReference>
<accession>R7TC95</accession>
<dbReference type="OrthoDB" id="26719at2759"/>
<evidence type="ECO:0000256" key="2">
    <source>
        <dbReference type="ARBA" id="ARBA00004613"/>
    </source>
</evidence>
<organism evidence="8">
    <name type="scientific">Capitella teleta</name>
    <name type="common">Polychaete worm</name>
    <dbReference type="NCBI Taxonomy" id="283909"/>
    <lineage>
        <taxon>Eukaryota</taxon>
        <taxon>Metazoa</taxon>
        <taxon>Spiralia</taxon>
        <taxon>Lophotrochozoa</taxon>
        <taxon>Annelida</taxon>
        <taxon>Polychaeta</taxon>
        <taxon>Sedentaria</taxon>
        <taxon>Scolecida</taxon>
        <taxon>Capitellidae</taxon>
        <taxon>Capitella</taxon>
    </lineage>
</organism>
<dbReference type="SUPFAM" id="SSF49785">
    <property type="entry name" value="Galactose-binding domain-like"/>
    <property type="match status" value="1"/>
</dbReference>
<dbReference type="GO" id="GO:0012505">
    <property type="term" value="C:endomembrane system"/>
    <property type="evidence" value="ECO:0007669"/>
    <property type="project" value="UniProtKB-SubCell"/>
</dbReference>
<keyword evidence="10" id="KW-1185">Reference proteome</keyword>
<feature type="domain" description="F5/8 type C" evidence="7">
    <location>
        <begin position="85"/>
        <end position="194"/>
    </location>
</feature>
<reference evidence="8 10" key="2">
    <citation type="journal article" date="2013" name="Nature">
        <title>Insights into bilaterian evolution from three spiralian genomes.</title>
        <authorList>
            <person name="Simakov O."/>
            <person name="Marletaz F."/>
            <person name="Cho S.J."/>
            <person name="Edsinger-Gonzales E."/>
            <person name="Havlak P."/>
            <person name="Hellsten U."/>
            <person name="Kuo D.H."/>
            <person name="Larsson T."/>
            <person name="Lv J."/>
            <person name="Arendt D."/>
            <person name="Savage R."/>
            <person name="Osoegawa K."/>
            <person name="de Jong P."/>
            <person name="Grimwood J."/>
            <person name="Chapman J.A."/>
            <person name="Shapiro H."/>
            <person name="Aerts A."/>
            <person name="Otillar R.P."/>
            <person name="Terry A.Y."/>
            <person name="Boore J.L."/>
            <person name="Grigoriev I.V."/>
            <person name="Lindberg D.R."/>
            <person name="Seaver E.C."/>
            <person name="Weisblat D.A."/>
            <person name="Putnam N.H."/>
            <person name="Rokhsar D.S."/>
        </authorList>
    </citation>
    <scope>NUCLEOTIDE SEQUENCE</scope>
    <source>
        <strain evidence="8 10">I ESC-2004</strain>
    </source>
</reference>
<evidence type="ECO:0000256" key="5">
    <source>
        <dbReference type="ARBA" id="ARBA00023136"/>
    </source>
</evidence>
<proteinExistence type="predicted"/>
<dbReference type="Proteomes" id="UP000014760">
    <property type="component" value="Unassembled WGS sequence"/>
</dbReference>
<dbReference type="InterPro" id="IPR050633">
    <property type="entry name" value="Neuropilin_MCO_CoagFactor"/>
</dbReference>
<reference evidence="9" key="3">
    <citation type="submission" date="2015-06" db="UniProtKB">
        <authorList>
            <consortium name="EnsemblMetazoa"/>
        </authorList>
    </citation>
    <scope>IDENTIFICATION</scope>
</reference>
<dbReference type="GO" id="GO:0038023">
    <property type="term" value="F:signaling receptor activity"/>
    <property type="evidence" value="ECO:0007669"/>
    <property type="project" value="TreeGrafter"/>
</dbReference>
<reference evidence="10" key="1">
    <citation type="submission" date="2012-12" db="EMBL/GenBank/DDBJ databases">
        <authorList>
            <person name="Hellsten U."/>
            <person name="Grimwood J."/>
            <person name="Chapman J.A."/>
            <person name="Shapiro H."/>
            <person name="Aerts A."/>
            <person name="Otillar R.P."/>
            <person name="Terry A.Y."/>
            <person name="Boore J.L."/>
            <person name="Simakov O."/>
            <person name="Marletaz F."/>
            <person name="Cho S.-J."/>
            <person name="Edsinger-Gonzales E."/>
            <person name="Havlak P."/>
            <person name="Kuo D.-H."/>
            <person name="Larsson T."/>
            <person name="Lv J."/>
            <person name="Arendt D."/>
            <person name="Savage R."/>
            <person name="Osoegawa K."/>
            <person name="de Jong P."/>
            <person name="Lindberg D.R."/>
            <person name="Seaver E.C."/>
            <person name="Weisblat D.A."/>
            <person name="Putnam N.H."/>
            <person name="Grigoriev I.V."/>
            <person name="Rokhsar D.S."/>
        </authorList>
    </citation>
    <scope>NUCLEOTIDE SEQUENCE</scope>
    <source>
        <strain evidence="10">I ESC-2004</strain>
    </source>
</reference>
<dbReference type="InterPro" id="IPR008979">
    <property type="entry name" value="Galactose-bd-like_sf"/>
</dbReference>
<dbReference type="EMBL" id="AMQN01013849">
    <property type="status" value="NOT_ANNOTATED_CDS"/>
    <property type="molecule type" value="Genomic_DNA"/>
</dbReference>
<evidence type="ECO:0000313" key="8">
    <source>
        <dbReference type="EMBL" id="ELT91328.1"/>
    </source>
</evidence>
<dbReference type="HOGENOM" id="CLU_053033_0_0_1"/>
<dbReference type="EnsemblMetazoa" id="CapteT211403">
    <property type="protein sequence ID" value="CapteP211403"/>
    <property type="gene ID" value="CapteG211403"/>
</dbReference>
<evidence type="ECO:0000259" key="7">
    <source>
        <dbReference type="PROSITE" id="PS50022"/>
    </source>
</evidence>
<comment type="subcellular location">
    <subcellularLocation>
        <location evidence="1">Endomembrane system</location>
        <topology evidence="1">Peripheral membrane protein</topology>
    </subcellularLocation>
    <subcellularLocation>
        <location evidence="2">Secreted</location>
    </subcellularLocation>
</comment>
<evidence type="ECO:0000256" key="3">
    <source>
        <dbReference type="ARBA" id="ARBA00022525"/>
    </source>
</evidence>
<dbReference type="STRING" id="283909.R7TC95"/>
<keyword evidence="5" id="KW-0472">Membrane</keyword>
<dbReference type="SMART" id="SM00231">
    <property type="entry name" value="FA58C"/>
    <property type="match status" value="1"/>
</dbReference>
<dbReference type="GO" id="GO:0005886">
    <property type="term" value="C:plasma membrane"/>
    <property type="evidence" value="ECO:0007669"/>
    <property type="project" value="TreeGrafter"/>
</dbReference>
<evidence type="ECO:0000256" key="4">
    <source>
        <dbReference type="ARBA" id="ARBA00022889"/>
    </source>
</evidence>
<dbReference type="Pfam" id="PF00754">
    <property type="entry name" value="F5_F8_type_C"/>
    <property type="match status" value="1"/>
</dbReference>
<dbReference type="Gene3D" id="2.60.120.260">
    <property type="entry name" value="Galactose-binding domain-like"/>
    <property type="match status" value="1"/>
</dbReference>
<name>R7TC95_CAPTE</name>
<dbReference type="PROSITE" id="PS50022">
    <property type="entry name" value="FA58C_3"/>
    <property type="match status" value="1"/>
</dbReference>
<keyword evidence="6" id="KW-1015">Disulfide bond</keyword>
<dbReference type="InterPro" id="IPR000421">
    <property type="entry name" value="FA58C"/>
</dbReference>
<dbReference type="PROSITE" id="PS01286">
    <property type="entry name" value="FA58C_2"/>
    <property type="match status" value="1"/>
</dbReference>
<dbReference type="GO" id="GO:0007155">
    <property type="term" value="P:cell adhesion"/>
    <property type="evidence" value="ECO:0007669"/>
    <property type="project" value="UniProtKB-KW"/>
</dbReference>
<sequence length="352" mass="39369">MVAAIQHEVVLGEEVKLERIPLNVPSGIVSCLKVNSQPGLELKILHQTMSVLSHHGYQEVFSLTMSPSSFLSCSLFYAALGVIGWGPAVSSLHDPNNWIEVDLVEEMLIAGIVTLSSRGADDYVKTFKIKYRSDESEPLKDYINAEGSEIFAGNTATNEPAFNGFDVNILARYVRLYPLEYNNYPTLRWELFGCANPSEPILKLGFRPPMPSPDNAPKNCIHTKSNHILLQWNELETQANATKLRLRGKSLSCDMITVGIGVKSTGCHVGYEKCRIEELGKKDRCQAVCQLSDKQIGQPFKVMLVVNGNGDTQLCSADFNQHSWSDAINYIDAYIYQIIAPFWYEIFNRNEP</sequence>
<dbReference type="AlphaFoldDB" id="R7TC95"/>
<gene>
    <name evidence="8" type="ORF">CAPTEDRAFT_211403</name>
</gene>
<protein>
    <recommendedName>
        <fullName evidence="7">F5/8 type C domain-containing protein</fullName>
    </recommendedName>
</protein>
<evidence type="ECO:0000313" key="10">
    <source>
        <dbReference type="Proteomes" id="UP000014760"/>
    </source>
</evidence>
<keyword evidence="3" id="KW-0964">Secreted</keyword>
<evidence type="ECO:0000256" key="1">
    <source>
        <dbReference type="ARBA" id="ARBA00004184"/>
    </source>
</evidence>
<dbReference type="PANTHER" id="PTHR46806">
    <property type="entry name" value="F5/8 TYPE C DOMAIN-CONTAINING PROTEIN"/>
    <property type="match status" value="1"/>
</dbReference>